<dbReference type="Proteomes" id="UP000004348">
    <property type="component" value="Chromosome"/>
</dbReference>
<gene>
    <name evidence="1" type="ORF">Nlim_1732</name>
</gene>
<sequence length="52" mass="6144">MSFILFINHFGYTVSRKIIFFYLTNHVFYQLTIQYRSSLSGLIAINTLHNSI</sequence>
<comment type="caution">
    <text evidence="1">The sequence shown here is derived from an EMBL/GenBank/DDBJ whole genome shotgun (WGS) entry which is preliminary data.</text>
</comment>
<dbReference type="STRING" id="886738.Nlim_1732"/>
<protein>
    <submittedName>
        <fullName evidence="1">Uncharacterized protein</fullName>
    </submittedName>
</protein>
<name>F3KMI2_9ARCH</name>
<accession>F3KMI2</accession>
<reference evidence="1" key="1">
    <citation type="journal article" date="2011" name="PLoS ONE">
        <title>Genome of a low-salinity ammonia-oxidizing archaeon determined by single-cell and metagenomic analysis.</title>
        <authorList>
            <person name="Blainey P.C."/>
            <person name="Mosier A.C."/>
            <person name="Potanina A."/>
            <person name="Francis C.A."/>
            <person name="Quake S.R."/>
        </authorList>
    </citation>
    <scope>NUCLEOTIDE SEQUENCE [LARGE SCALE GENOMIC DNA]</scope>
    <source>
        <strain evidence="1">SFB1</strain>
    </source>
</reference>
<dbReference type="HOGENOM" id="CLU_3075152_0_0_2"/>
<evidence type="ECO:0000313" key="1">
    <source>
        <dbReference type="EMBL" id="EGG41440.1"/>
    </source>
</evidence>
<organism evidence="1">
    <name type="scientific">Candidatus Nitrosarchaeum limnium SFB1</name>
    <dbReference type="NCBI Taxonomy" id="886738"/>
    <lineage>
        <taxon>Archaea</taxon>
        <taxon>Nitrososphaerota</taxon>
        <taxon>Nitrososphaeria</taxon>
        <taxon>Nitrosopumilales</taxon>
        <taxon>Nitrosopumilaceae</taxon>
        <taxon>Nitrosarchaeum</taxon>
    </lineage>
</organism>
<dbReference type="EMBL" id="AEGP01000063">
    <property type="protein sequence ID" value="EGG41440.1"/>
    <property type="molecule type" value="Genomic_DNA"/>
</dbReference>
<dbReference type="AlphaFoldDB" id="F3KMI2"/>
<proteinExistence type="predicted"/>